<accession>A0A1S3H009</accession>
<feature type="compositionally biased region" description="Basic and acidic residues" evidence="1">
    <location>
        <begin position="2490"/>
        <end position="2527"/>
    </location>
</feature>
<dbReference type="GO" id="GO:0061511">
    <property type="term" value="P:centriole elongation"/>
    <property type="evidence" value="ECO:0007669"/>
    <property type="project" value="TreeGrafter"/>
</dbReference>
<evidence type="ECO:0000313" key="3">
    <source>
        <dbReference type="Proteomes" id="UP000085678"/>
    </source>
</evidence>
<feature type="compositionally biased region" description="Polar residues" evidence="1">
    <location>
        <begin position="2444"/>
        <end position="2460"/>
    </location>
</feature>
<dbReference type="CDD" id="cd00030">
    <property type="entry name" value="C2"/>
    <property type="match status" value="1"/>
</dbReference>
<dbReference type="SUPFAM" id="SSF49562">
    <property type="entry name" value="C2 domain (Calcium/lipid-binding domain, CaLB)"/>
    <property type="match status" value="2"/>
</dbReference>
<feature type="region of interest" description="Disordered" evidence="1">
    <location>
        <begin position="2051"/>
        <end position="2086"/>
    </location>
</feature>
<feature type="compositionally biased region" description="Polar residues" evidence="1">
    <location>
        <begin position="803"/>
        <end position="823"/>
    </location>
</feature>
<evidence type="ECO:0000259" key="2">
    <source>
        <dbReference type="PROSITE" id="PS50004"/>
    </source>
</evidence>
<dbReference type="Proteomes" id="UP000085678">
    <property type="component" value="Unplaced"/>
</dbReference>
<feature type="region of interest" description="Disordered" evidence="1">
    <location>
        <begin position="2117"/>
        <end position="2548"/>
    </location>
</feature>
<dbReference type="InterPro" id="IPR035892">
    <property type="entry name" value="C2_domain_sf"/>
</dbReference>
<proteinExistence type="predicted"/>
<sequence length="2658" mass="294420">MAKKKPRSGRKPKKQGPSLEDEVPVYTSLPPMVEGQLRCFLRLSVNQILWLLPTPPELSQVRVKWWGEEGLGAVFRPLNVKGSDKTLLKTTARYAIRSGPKQLTAYLTDMGPLVLEVLSGVEMTLVGQAQIDHINTLSPVKPINGFFPVMSANDEKIAELQVSLSLETLTGTYDSSGSVPTTDMSTELPFHQDHQSAAPPRTAPLPHPRFAATSSSETEDPFKSPAPLKTYRISPGDKPDTSKAGYHNIESRASVHEEPTRDIPISEISRPGLTGNIKLNPSSQAGTDLVSELLERGSKLKEAMVMSTVDRAQGEAPVVPEIDAVLDVPESARSRGSSGSLLKEILERSEDLHEIDATDSDTADIETRAVDLVFGANVTGKELKALRGLSGHSDDSMSSDEEVFSDIGDPVHDDSILHELFYKNPDTDSSSVTDVSTDEEDNGRKRKRRPPSVASLEEPGNIRPPSRQSSRSSSAIPPQTNNTLSRKSTTPKKTPEDKGKRRKSLKKRTRSHSRDRSGSDLSDSDARSVASRGSEGSRVSFDMTPSDAEENSALSKLPKDAPVDGLSVERLTLLGRVSVGRVVVDSLKLDQKSATPTPRGKSAPRSRGKPPRPSPKPKRASTYFVEYQFPVVATSRDKYTLNTMATEVMRVASKKVKDGVVTFNHRSVFPVLFDGTAVEKWWKSLLVFKVFAKSAGQKVPNLIGTCSIPLKAILKSENLHMERSLEVKDRRSSLSSTTTSNTPSSNGKAPVIGSLQVYVELASDHKDFSTALAKTKLAEMKNPKIVPIPQPKPTPQPPPGLVNPQTSEPPGSVSSHATQTEPRPTNIHEMPLDHPSGLPRAPPTQPPPVQMQPKQMYQMPLDYTGLATVQDSMEAMTLHTLLLVPEGRNINLQGLLPPHMNGKQPPAPSTLGWTGRDMATRNLYLVCRMFWCDDAVTSSVCWGTFNPVFNFVQIGPVLVTQYLLERMRNNFMVLEVWDKKTGAQNDKLVGIVKLSLHQFYMSFRDRKICRALLKSQYPVVSVDNWLPVQDPFTGIQFGQLKVLLAVGSAEQVSALQRLKLDKNGDSSMPQRPQHYLERQHVVGDVSSRRPEDYPPTEVLVEHVFEFVIEGVKGLKLFDDMIWGEADCFIQYHFPAQQQTKQPGVPAIQYAVPTLKPFRTATTLCIPDPTFHEVTRHRILLPEGTPVQRELVTACAGAGGGGGGVPIEVWCRYYYPNVRDQVIAKAVLPLAKLCAMVTMQKRGEPSVQTFSLPLTTLAGDSDNLGPEERAKLKEAGLLEVTVHYKTNTLKASPEEKYGTASHAVASAQVCISVGIVRASGLKAAAVAVARHDDGMQYPAEVGVNAYVRTRLSFLSKQDERITRTVARTFAPEFSYFMDFPCPLLWTEEDSDALCLAEILETAEVTFEMWHQVPGLSPDLDGQYVYTGSAEVTGRKLFTKTGDVLLGTTTIPLLYLLTHKTGLHGWYPVHLPSLGWAKKAGKDEVQADDSSPHHGNKGLERVVGGLEVSLRFAHHDDRGRVIHAARGVGWAPEYDLEDDWESADESSDSINHVTVHLDMGAFPLTNALIAGQTKLDKNARCYVRYKFFDKAATLSRLSPLTVHEEGYIVSAVNHQHNLNISRSAPFLWYLKEERLEVQLWVSYSGKDGERAKPRHRDKLIGCAYIDLESLADRRRRQHRVSGMYPLFKPGVSSLGGAFLRAHVTLKPAFGRMEQESEEEVTFASSDENSDVEMLPRSRHGKEKEGGAHKKQKYKDEEEDIIPPDKHSFAAHISIERALHLPVVTDKHSHETGPPNSYVAYQTAEKTVPSHTNVVPSTGCPLWEHQHDTRLSKDLLYGESKHLVFKVWHKPKAASQSPDKSVDRVLGFVSVDLSPLLHGLKQICGWYNIMDFSGQCQGQIKVSVVPQEILQPIEKSAPEEKTTPKKPFGGMYASSATYPSFPAHLSWYPEQQIRLEDHHSLPPLPPHHEEHYQNVKKYHEQLHQQGAAPAHHQAAPPAHHQVAPQDHYQAAAEREPLQQGNSSSSFLFSNLRSNMRDLDDITRRLQFKLASSKWPDELTSQQQQQQQQQRPQTQPERHGRHKQNSHNPVAGIVHQTVQDMFGSTDRPHLEREGEVTPVESLGLLSGSKMPQTGPGSGKGEESQGDQRPHALLSPKLAAKFPSYNPEKQTSGEEPSRPDKLKHTVQDPVNGREGSVVTKLQFDDIPPRPHKAQPTDRTDLDVQLRAMSPASSLLSVHDSDDDDEILTGWKQRPSSSEGEEDVENEDTSFVVPKPLNDISSWGLEERTGKLPQPAEFKPVGPPKVQRFSEKDSWLSDASIAPEQSRLDKTSPVTSVGQHLLHDEVQRSEEEDQEIEAFFTNPPPPSDRHSPSVVPTGDRHRQVESREETSASNTPSPILPPPSHHKQQELTGAQSSSTLRTPSPVSPVFMTNTEYDHQVHFTPEKGLSGTPTPCSSDLDSQQHYSPRTVPPLGRSDVRQAQHSGELTSHGPVLTKRGEERYMRDVDTDNRLNKEKGKSPVKAEPRFSERDQDQDSSSETEVLPLSRAPADLKENIPPRYQELSQAATVPNFFLPAQDLEASMRALQMATALHPRPEPRRQDIIDQAPQDPRTEQKAKAANELVNRLSSKPGNKPKMPLSVKSRPLPTAEETKRIAKIFSSNLS</sequence>
<feature type="region of interest" description="Disordered" evidence="1">
    <location>
        <begin position="422"/>
        <end position="561"/>
    </location>
</feature>
<feature type="compositionally biased region" description="Basic and acidic residues" evidence="1">
    <location>
        <begin position="2588"/>
        <end position="2597"/>
    </location>
</feature>
<feature type="compositionally biased region" description="Basic residues" evidence="1">
    <location>
        <begin position="1"/>
        <end position="14"/>
    </location>
</feature>
<feature type="region of interest" description="Disordered" evidence="1">
    <location>
        <begin position="2587"/>
        <end position="2658"/>
    </location>
</feature>
<protein>
    <submittedName>
        <fullName evidence="4">C2 domain-containing protein 3-like</fullName>
    </submittedName>
</protein>
<feature type="compositionally biased region" description="Basic residues" evidence="1">
    <location>
        <begin position="602"/>
        <end position="619"/>
    </location>
</feature>
<feature type="compositionally biased region" description="Low complexity" evidence="1">
    <location>
        <begin position="1980"/>
        <end position="2002"/>
    </location>
</feature>
<feature type="region of interest" description="Disordered" evidence="1">
    <location>
        <begin position="174"/>
        <end position="244"/>
    </location>
</feature>
<dbReference type="Pfam" id="PF25339">
    <property type="entry name" value="C2_C2CD3_N"/>
    <property type="match status" value="1"/>
</dbReference>
<dbReference type="GeneID" id="106150507"/>
<feature type="region of interest" description="Disordered" evidence="1">
    <location>
        <begin position="388"/>
        <end position="410"/>
    </location>
</feature>
<feature type="compositionally biased region" description="Low complexity" evidence="1">
    <location>
        <begin position="2058"/>
        <end position="2071"/>
    </location>
</feature>
<dbReference type="Pfam" id="PF00168">
    <property type="entry name" value="C2"/>
    <property type="match status" value="2"/>
</dbReference>
<reference evidence="4" key="1">
    <citation type="submission" date="2025-08" db="UniProtKB">
        <authorList>
            <consortium name="RefSeq"/>
        </authorList>
    </citation>
    <scope>IDENTIFICATION</scope>
    <source>
        <tissue evidence="4">Gonads</tissue>
    </source>
</reference>
<feature type="compositionally biased region" description="Polar residues" evidence="1">
    <location>
        <begin position="2404"/>
        <end position="2428"/>
    </location>
</feature>
<feature type="region of interest" description="Disordered" evidence="1">
    <location>
        <begin position="590"/>
        <end position="619"/>
    </location>
</feature>
<evidence type="ECO:0000256" key="1">
    <source>
        <dbReference type="SAM" id="MobiDB-lite"/>
    </source>
</evidence>
<feature type="compositionally biased region" description="Polar residues" evidence="1">
    <location>
        <begin position="174"/>
        <end position="185"/>
    </location>
</feature>
<dbReference type="Gene3D" id="2.60.40.150">
    <property type="entry name" value="C2 domain"/>
    <property type="match status" value="3"/>
</dbReference>
<feature type="compositionally biased region" description="Acidic residues" evidence="1">
    <location>
        <begin position="2253"/>
        <end position="2262"/>
    </location>
</feature>
<feature type="compositionally biased region" description="Pro residues" evidence="1">
    <location>
        <begin position="786"/>
        <end position="801"/>
    </location>
</feature>
<dbReference type="STRING" id="7574.A0A1S3H009"/>
<evidence type="ECO:0000313" key="4">
    <source>
        <dbReference type="RefSeq" id="XP_013378816.1"/>
    </source>
</evidence>
<dbReference type="PROSITE" id="PS50004">
    <property type="entry name" value="C2"/>
    <property type="match status" value="1"/>
</dbReference>
<feature type="region of interest" description="Disordered" evidence="1">
    <location>
        <begin position="1"/>
        <end position="22"/>
    </location>
</feature>
<dbReference type="GO" id="GO:0060271">
    <property type="term" value="P:cilium assembly"/>
    <property type="evidence" value="ECO:0007669"/>
    <property type="project" value="TreeGrafter"/>
</dbReference>
<dbReference type="InterPro" id="IPR057537">
    <property type="entry name" value="C2_C2CD3_N"/>
</dbReference>
<dbReference type="SMART" id="SM00239">
    <property type="entry name" value="C2"/>
    <property type="match status" value="4"/>
</dbReference>
<feature type="compositionally biased region" description="Basic and acidic residues" evidence="1">
    <location>
        <begin position="2166"/>
        <end position="2181"/>
    </location>
</feature>
<dbReference type="GO" id="GO:0005814">
    <property type="term" value="C:centriole"/>
    <property type="evidence" value="ECO:0007669"/>
    <property type="project" value="TreeGrafter"/>
</dbReference>
<dbReference type="KEGG" id="lak:106150507"/>
<feature type="compositionally biased region" description="Basic and acidic residues" evidence="1">
    <location>
        <begin position="2372"/>
        <end position="2384"/>
    </location>
</feature>
<feature type="region of interest" description="Disordered" evidence="1">
    <location>
        <begin position="782"/>
        <end position="851"/>
    </location>
</feature>
<feature type="compositionally biased region" description="Pro residues" evidence="1">
    <location>
        <begin position="840"/>
        <end position="850"/>
    </location>
</feature>
<dbReference type="InterPro" id="IPR000008">
    <property type="entry name" value="C2_dom"/>
</dbReference>
<dbReference type="OrthoDB" id="79771at2759"/>
<name>A0A1S3H009_LINAN</name>
<feature type="compositionally biased region" description="Basic and acidic residues" evidence="1">
    <location>
        <begin position="2135"/>
        <end position="2145"/>
    </location>
</feature>
<gene>
    <name evidence="4" type="primary">LOC106150507</name>
</gene>
<feature type="domain" description="C2" evidence="2">
    <location>
        <begin position="1749"/>
        <end position="1884"/>
    </location>
</feature>
<keyword evidence="3" id="KW-1185">Reference proteome</keyword>
<dbReference type="GO" id="GO:0034451">
    <property type="term" value="C:centriolar satellite"/>
    <property type="evidence" value="ECO:0007669"/>
    <property type="project" value="TreeGrafter"/>
</dbReference>
<dbReference type="PANTHER" id="PTHR21254:SF1">
    <property type="entry name" value="C2 DOMAIN-CONTAINING PROTEIN 3"/>
    <property type="match status" value="1"/>
</dbReference>
<dbReference type="RefSeq" id="XP_013378816.1">
    <property type="nucleotide sequence ID" value="XM_013523362.1"/>
</dbReference>
<feature type="compositionally biased region" description="Low complexity" evidence="1">
    <location>
        <begin position="463"/>
        <end position="479"/>
    </location>
</feature>
<feature type="compositionally biased region" description="Basic and acidic residues" evidence="1">
    <location>
        <begin position="2429"/>
        <end position="2438"/>
    </location>
</feature>
<feature type="compositionally biased region" description="Basic and acidic residues" evidence="1">
    <location>
        <begin position="2197"/>
        <end position="2218"/>
    </location>
</feature>
<dbReference type="PANTHER" id="PTHR21254">
    <property type="entry name" value="C2 DOMAIN-CONTAINING PROTEIN 3"/>
    <property type="match status" value="1"/>
</dbReference>
<feature type="region of interest" description="Disordered" evidence="1">
    <location>
        <begin position="1714"/>
        <end position="1754"/>
    </location>
</feature>
<organism evidence="3 4">
    <name type="scientific">Lingula anatina</name>
    <name type="common">Brachiopod</name>
    <name type="synonym">Lingula unguis</name>
    <dbReference type="NCBI Taxonomy" id="7574"/>
    <lineage>
        <taxon>Eukaryota</taxon>
        <taxon>Metazoa</taxon>
        <taxon>Spiralia</taxon>
        <taxon>Lophotrochozoa</taxon>
        <taxon>Brachiopoda</taxon>
        <taxon>Linguliformea</taxon>
        <taxon>Lingulata</taxon>
        <taxon>Lingulida</taxon>
        <taxon>Linguloidea</taxon>
        <taxon>Lingulidae</taxon>
        <taxon>Lingula</taxon>
    </lineage>
</organism>
<feature type="compositionally biased region" description="Low complexity" evidence="1">
    <location>
        <begin position="733"/>
        <end position="745"/>
    </location>
</feature>
<feature type="compositionally biased region" description="Basic residues" evidence="1">
    <location>
        <begin position="500"/>
        <end position="511"/>
    </location>
</feature>
<feature type="region of interest" description="Disordered" evidence="1">
    <location>
        <begin position="724"/>
        <end position="749"/>
    </location>
</feature>
<dbReference type="GO" id="GO:0071539">
    <property type="term" value="P:protein localization to centrosome"/>
    <property type="evidence" value="ECO:0007669"/>
    <property type="project" value="TreeGrafter"/>
</dbReference>
<feature type="compositionally biased region" description="Polar residues" evidence="1">
    <location>
        <begin position="480"/>
        <end position="492"/>
    </location>
</feature>
<feature type="region of interest" description="Disordered" evidence="1">
    <location>
        <begin position="1978"/>
        <end position="2022"/>
    </location>
</feature>
<dbReference type="InParanoid" id="A0A1S3H009"/>